<name>A0ABS4U1X6_9PSEU</name>
<reference evidence="2 3" key="1">
    <citation type="submission" date="2021-03" db="EMBL/GenBank/DDBJ databases">
        <title>Sequencing the genomes of 1000 actinobacteria strains.</title>
        <authorList>
            <person name="Klenk H.-P."/>
        </authorList>
    </citation>
    <scope>NUCLEOTIDE SEQUENCE [LARGE SCALE GENOMIC DNA]</scope>
    <source>
        <strain evidence="2 3">DSM 46670</strain>
    </source>
</reference>
<feature type="compositionally biased region" description="Basic and acidic residues" evidence="1">
    <location>
        <begin position="1"/>
        <end position="10"/>
    </location>
</feature>
<organism evidence="2 3">
    <name type="scientific">Kibdelosporangium banguiense</name>
    <dbReference type="NCBI Taxonomy" id="1365924"/>
    <lineage>
        <taxon>Bacteria</taxon>
        <taxon>Bacillati</taxon>
        <taxon>Actinomycetota</taxon>
        <taxon>Actinomycetes</taxon>
        <taxon>Pseudonocardiales</taxon>
        <taxon>Pseudonocardiaceae</taxon>
        <taxon>Kibdelosporangium</taxon>
    </lineage>
</organism>
<proteinExistence type="predicted"/>
<gene>
    <name evidence="2" type="ORF">JOF56_011021</name>
</gene>
<protein>
    <recommendedName>
        <fullName evidence="4">DUF927 domain-containing protein</fullName>
    </recommendedName>
</protein>
<dbReference type="Proteomes" id="UP001519332">
    <property type="component" value="Unassembled WGS sequence"/>
</dbReference>
<evidence type="ECO:0008006" key="4">
    <source>
        <dbReference type="Google" id="ProtNLM"/>
    </source>
</evidence>
<dbReference type="EMBL" id="JAGINW010000001">
    <property type="protein sequence ID" value="MBP2330636.1"/>
    <property type="molecule type" value="Genomic_DNA"/>
</dbReference>
<sequence>MTTAHHRQDSGHLWPIGNSGRPVVRGGGSPETIRALTRAVDSRIIPETYVNDGAPVVVEAVSGTGDVTAGDKDAPLPLKISTLRPPLLASLLAEHAEVVRTRVDEKGETRDEEFLPSGSVLAAVLARQSWPNLPTLLRIISTPVLRPDGTLLQQPGYDPGTGFILSGNNHLDPVPERPTTRQVDEACGFLLNSFLADFPWRSDADRANYIALLITPIIRPFIRTLVPFGIIDASMPGSGKTILTSCVGLMVGQRVLTWTDSEDELRKTITAVLADQVGAVVFDNLEEGTVINSATLARLMTDHTWTDRRLGTNSAATYPNDRVWLATGNNLRTGGDIASRSVWSRLDPDCPRPEARTGFTIPNLDTWILDPANRAIVLRNVLILILDWTAHGAPLAHNVPEMRQFTKWAKQLGGFLQHHGIPGFLANADSNRGLDDDAAEARAFLMRWHTLHGDTQLSANDVRRSAEPDGHRDDPWNGLFPTTNSGKLLSVKSLGRRLTGQTDRWRGDIVLRSAPDTHLGANVYWVERQAQPQ</sequence>
<evidence type="ECO:0000256" key="1">
    <source>
        <dbReference type="SAM" id="MobiDB-lite"/>
    </source>
</evidence>
<evidence type="ECO:0000313" key="3">
    <source>
        <dbReference type="Proteomes" id="UP001519332"/>
    </source>
</evidence>
<evidence type="ECO:0000313" key="2">
    <source>
        <dbReference type="EMBL" id="MBP2330636.1"/>
    </source>
</evidence>
<keyword evidence="3" id="KW-1185">Reference proteome</keyword>
<comment type="caution">
    <text evidence="2">The sequence shown here is derived from an EMBL/GenBank/DDBJ whole genome shotgun (WGS) entry which is preliminary data.</text>
</comment>
<accession>A0ABS4U1X6</accession>
<feature type="region of interest" description="Disordered" evidence="1">
    <location>
        <begin position="1"/>
        <end position="29"/>
    </location>
</feature>
<dbReference type="RefSeq" id="WP_209647251.1">
    <property type="nucleotide sequence ID" value="NZ_JAGINW010000001.1"/>
</dbReference>